<dbReference type="PANTHER" id="PTHR33112:SF16">
    <property type="entry name" value="HETEROKARYON INCOMPATIBILITY DOMAIN-CONTAINING PROTEIN"/>
    <property type="match status" value="1"/>
</dbReference>
<keyword evidence="4" id="KW-1185">Reference proteome</keyword>
<name>A0AAD4FDK4_9PLEO</name>
<evidence type="ECO:0000259" key="2">
    <source>
        <dbReference type="Pfam" id="PF06985"/>
    </source>
</evidence>
<dbReference type="PANTHER" id="PTHR33112">
    <property type="entry name" value="DOMAIN PROTEIN, PUTATIVE-RELATED"/>
    <property type="match status" value="1"/>
</dbReference>
<feature type="region of interest" description="Disordered" evidence="1">
    <location>
        <begin position="445"/>
        <end position="465"/>
    </location>
</feature>
<gene>
    <name evidence="3" type="ORF">G6011_09966</name>
</gene>
<proteinExistence type="predicted"/>
<dbReference type="Proteomes" id="UP001199106">
    <property type="component" value="Unassembled WGS sequence"/>
</dbReference>
<evidence type="ECO:0000256" key="1">
    <source>
        <dbReference type="SAM" id="MobiDB-lite"/>
    </source>
</evidence>
<evidence type="ECO:0000313" key="3">
    <source>
        <dbReference type="EMBL" id="KAG9186858.1"/>
    </source>
</evidence>
<dbReference type="Pfam" id="PF06985">
    <property type="entry name" value="HET"/>
    <property type="match status" value="1"/>
</dbReference>
<dbReference type="EMBL" id="JAANER010000008">
    <property type="protein sequence ID" value="KAG9186858.1"/>
    <property type="molecule type" value="Genomic_DNA"/>
</dbReference>
<comment type="caution">
    <text evidence="3">The sequence shown here is derived from an EMBL/GenBank/DDBJ whole genome shotgun (WGS) entry which is preliminary data.</text>
</comment>
<dbReference type="InterPro" id="IPR010730">
    <property type="entry name" value="HET"/>
</dbReference>
<feature type="compositionally biased region" description="Basic and acidic residues" evidence="1">
    <location>
        <begin position="445"/>
        <end position="459"/>
    </location>
</feature>
<feature type="domain" description="Heterokaryon incompatibility" evidence="2">
    <location>
        <begin position="36"/>
        <end position="173"/>
    </location>
</feature>
<protein>
    <recommendedName>
        <fullName evidence="2">Heterokaryon incompatibility domain-containing protein</fullName>
    </recommendedName>
</protein>
<reference evidence="3" key="1">
    <citation type="submission" date="2021-07" db="EMBL/GenBank/DDBJ databases">
        <title>Genome Resource of American Ginseng Black Spot Pathogen Alternaria panax.</title>
        <authorList>
            <person name="Qiu C."/>
            <person name="Wang W."/>
            <person name="Liu Z."/>
        </authorList>
    </citation>
    <scope>NUCLEOTIDE SEQUENCE</scope>
    <source>
        <strain evidence="3">BNCC115425</strain>
    </source>
</reference>
<sequence length="465" mass="52434">MPSGDVMIEHVHEWQDMFLQSECRLVETTEGQLGKYATLSYCWGSSLPFMTTKETLSSRKSSIGFQSLPKTLQDAAMVARYLGLRYIWIDCLAIVQDDATDWEKESAVMADIYSKSYINIAASNAAHCGAGFLGPRRMPLTERVEIRDDEGDLELYFGPARDPLYQRAWVLQEQLLPTRSIHFGSDNMLWRCPNCIEHEEQSKHWTHLYTLSAVVSCIGLPPGASLGQDAWFQLVRDYTSRGITYSKDKFPAISGVMTVLRRMTGDTSYAGLWKRNFLKWLLWIPKHDVAPFKRSVTWTAPSWSFMSGDGPVDYSLGALTTDMNAWLREFCATLEECSVTPKGLNPLGELAAGFARITGPVTALTDVSRNSAQHTYFSCGVRMRNQEAHPARVLFDVKIYEQCDVLVIAPTFGIAIICTNEERGEYVRVGLVVVQRVDLNETKGDPEKWYPEASHHSEPRSILLL</sequence>
<evidence type="ECO:0000313" key="4">
    <source>
        <dbReference type="Proteomes" id="UP001199106"/>
    </source>
</evidence>
<dbReference type="AlphaFoldDB" id="A0AAD4FDK4"/>
<organism evidence="3 4">
    <name type="scientific">Alternaria panax</name>
    <dbReference type="NCBI Taxonomy" id="48097"/>
    <lineage>
        <taxon>Eukaryota</taxon>
        <taxon>Fungi</taxon>
        <taxon>Dikarya</taxon>
        <taxon>Ascomycota</taxon>
        <taxon>Pezizomycotina</taxon>
        <taxon>Dothideomycetes</taxon>
        <taxon>Pleosporomycetidae</taxon>
        <taxon>Pleosporales</taxon>
        <taxon>Pleosporineae</taxon>
        <taxon>Pleosporaceae</taxon>
        <taxon>Alternaria</taxon>
        <taxon>Alternaria sect. Panax</taxon>
    </lineage>
</organism>
<accession>A0AAD4FDK4</accession>